<keyword evidence="3" id="KW-0732">Signal</keyword>
<gene>
    <name evidence="7" type="ORF">RND71_003771</name>
</gene>
<accession>A0AAE1SWE9</accession>
<keyword evidence="6" id="KW-0325">Glycoprotein</keyword>
<evidence type="ECO:0000313" key="8">
    <source>
        <dbReference type="Proteomes" id="UP001291623"/>
    </source>
</evidence>
<evidence type="ECO:0000256" key="6">
    <source>
        <dbReference type="ARBA" id="ARBA00023180"/>
    </source>
</evidence>
<evidence type="ECO:0000256" key="2">
    <source>
        <dbReference type="ARBA" id="ARBA00022692"/>
    </source>
</evidence>
<evidence type="ECO:0000256" key="1">
    <source>
        <dbReference type="ARBA" id="ARBA00004479"/>
    </source>
</evidence>
<organism evidence="7 8">
    <name type="scientific">Anisodus tanguticus</name>
    <dbReference type="NCBI Taxonomy" id="243964"/>
    <lineage>
        <taxon>Eukaryota</taxon>
        <taxon>Viridiplantae</taxon>
        <taxon>Streptophyta</taxon>
        <taxon>Embryophyta</taxon>
        <taxon>Tracheophyta</taxon>
        <taxon>Spermatophyta</taxon>
        <taxon>Magnoliopsida</taxon>
        <taxon>eudicotyledons</taxon>
        <taxon>Gunneridae</taxon>
        <taxon>Pentapetalae</taxon>
        <taxon>asterids</taxon>
        <taxon>lamiids</taxon>
        <taxon>Solanales</taxon>
        <taxon>Solanaceae</taxon>
        <taxon>Solanoideae</taxon>
        <taxon>Hyoscyameae</taxon>
        <taxon>Anisodus</taxon>
    </lineage>
</organism>
<comment type="subcellular location">
    <subcellularLocation>
        <location evidence="1">Membrane</location>
        <topology evidence="1">Single-pass type I membrane protein</topology>
    </subcellularLocation>
</comment>
<dbReference type="PANTHER" id="PTHR48061">
    <property type="entry name" value="LEUCINE-RICH REPEAT RECEPTOR PROTEIN KINASE EMS1-LIKE-RELATED"/>
    <property type="match status" value="1"/>
</dbReference>
<dbReference type="EMBL" id="JAVYJV010000002">
    <property type="protein sequence ID" value="KAK4377475.1"/>
    <property type="molecule type" value="Genomic_DNA"/>
</dbReference>
<dbReference type="Gene3D" id="3.80.10.10">
    <property type="entry name" value="Ribonuclease Inhibitor"/>
    <property type="match status" value="1"/>
</dbReference>
<dbReference type="InterPro" id="IPR046956">
    <property type="entry name" value="RLP23-like"/>
</dbReference>
<keyword evidence="2" id="KW-0812">Transmembrane</keyword>
<comment type="caution">
    <text evidence="7">The sequence shown here is derived from an EMBL/GenBank/DDBJ whole genome shotgun (WGS) entry which is preliminary data.</text>
</comment>
<evidence type="ECO:0000256" key="5">
    <source>
        <dbReference type="ARBA" id="ARBA00023136"/>
    </source>
</evidence>
<dbReference type="PANTHER" id="PTHR48061:SF19">
    <property type="entry name" value="RECEPTOR-LIKE PROTEIN 12"/>
    <property type="match status" value="1"/>
</dbReference>
<keyword evidence="5" id="KW-0472">Membrane</keyword>
<proteinExistence type="predicted"/>
<dbReference type="Proteomes" id="UP001291623">
    <property type="component" value="Unassembled WGS sequence"/>
</dbReference>
<name>A0AAE1SWE9_9SOLA</name>
<evidence type="ECO:0000256" key="4">
    <source>
        <dbReference type="ARBA" id="ARBA00022989"/>
    </source>
</evidence>
<dbReference type="GO" id="GO:0016020">
    <property type="term" value="C:membrane"/>
    <property type="evidence" value="ECO:0007669"/>
    <property type="project" value="UniProtKB-SubCell"/>
</dbReference>
<reference evidence="7" key="1">
    <citation type="submission" date="2023-12" db="EMBL/GenBank/DDBJ databases">
        <title>Genome assembly of Anisodus tanguticus.</title>
        <authorList>
            <person name="Wang Y.-J."/>
        </authorList>
    </citation>
    <scope>NUCLEOTIDE SEQUENCE</scope>
    <source>
        <strain evidence="7">KB-2021</strain>
        <tissue evidence="7">Leaf</tissue>
    </source>
</reference>
<sequence>MELSRLTQLEILDLSNWYLKLESLDLKELVGNLANLRELYLDRVSISLKGSEWCSALSSSLPKLRVLPMTHYNILGPLDPVLLNLYFLSVIRLGSNDLSTMVPDFLANFSKLITLSLRCCNLRALAASKLPRELGFYAFSDSLTRRRAFSALSL</sequence>
<keyword evidence="4" id="KW-1133">Transmembrane helix</keyword>
<dbReference type="SUPFAM" id="SSF52047">
    <property type="entry name" value="RNI-like"/>
    <property type="match status" value="1"/>
</dbReference>
<evidence type="ECO:0000313" key="7">
    <source>
        <dbReference type="EMBL" id="KAK4377475.1"/>
    </source>
</evidence>
<protein>
    <submittedName>
        <fullName evidence="7">Uncharacterized protein</fullName>
    </submittedName>
</protein>
<evidence type="ECO:0000256" key="3">
    <source>
        <dbReference type="ARBA" id="ARBA00022729"/>
    </source>
</evidence>
<dbReference type="InterPro" id="IPR032675">
    <property type="entry name" value="LRR_dom_sf"/>
</dbReference>
<dbReference type="AlphaFoldDB" id="A0AAE1SWE9"/>
<keyword evidence="8" id="KW-1185">Reference proteome</keyword>